<reference evidence="1" key="1">
    <citation type="submission" date="2023-09" db="EMBL/GenBank/DDBJ databases">
        <title>Vallitalea sediminicola and Vallitalea maricola sp. nov., anaerobic bacteria isolated from marine sediment.</title>
        <authorList>
            <person name="Hirano S."/>
            <person name="Maeda A."/>
            <person name="Terahara T."/>
            <person name="Mori K."/>
            <person name="Hamada M."/>
            <person name="Matsumoto R."/>
            <person name="Kobayashi T."/>
        </authorList>
    </citation>
    <scope>NUCLEOTIDE SEQUENCE</scope>
    <source>
        <strain evidence="1">AN17-2</strain>
    </source>
</reference>
<name>A0ACB5UFK6_9FIRM</name>
<dbReference type="EMBL" id="BTPU01000011">
    <property type="protein sequence ID" value="GMQ61650.1"/>
    <property type="molecule type" value="Genomic_DNA"/>
</dbReference>
<comment type="caution">
    <text evidence="1">The sequence shown here is derived from an EMBL/GenBank/DDBJ whole genome shotgun (WGS) entry which is preliminary data.</text>
</comment>
<organism evidence="1 2">
    <name type="scientific">Vallitalea maricola</name>
    <dbReference type="NCBI Taxonomy" id="3074433"/>
    <lineage>
        <taxon>Bacteria</taxon>
        <taxon>Bacillati</taxon>
        <taxon>Bacillota</taxon>
        <taxon>Clostridia</taxon>
        <taxon>Lachnospirales</taxon>
        <taxon>Vallitaleaceae</taxon>
        <taxon>Vallitalea</taxon>
    </lineage>
</organism>
<evidence type="ECO:0000313" key="2">
    <source>
        <dbReference type="Proteomes" id="UP001374599"/>
    </source>
</evidence>
<sequence>MFNSKETDRIKNLVESYLEKNDNIDQWDKILRDQYHLDAINLILDLAKDNEHYKGKMHKLDGTKINNLDEFKKIEFTTKDELRGKPYKTVCVDKSKLAQLNISTGTTGGDNIFCFYTMNDLYCSEIQTKYPELIPLKETDIVVNALPYEMSSAGISLQRVFQVGERAIVLPAGKGGVYSTPQKTVELMHKLQAEVLMTSPSYAATLYEYALESDLDPIKDFNLNRIWLTGEGCSDTYRKRIEKIWGAPSYFYYGSLECGSLGMECRYRNGYHIPEAHVYMEIINPETGETCDEGEIGEIVTTTLVREGQPFIRYRTGDLGIIKTVECECGIKERKLALRGRVCDQLKLDGRIFSPFYYEDYLMKVEEVGLWYHFIVKSDGLTIRVEKNYGTDISDDELIEKVVKVIKEGTGTIPMVEVVDKIPRVFTKAVRVIQEG</sequence>
<keyword evidence="2" id="KW-1185">Reference proteome</keyword>
<protein>
    <submittedName>
        <fullName evidence="1">Phenylacetate--CoA ligase</fullName>
    </submittedName>
</protein>
<dbReference type="Proteomes" id="UP001374599">
    <property type="component" value="Unassembled WGS sequence"/>
</dbReference>
<gene>
    <name evidence="1" type="ORF">AN2V17_08790</name>
</gene>
<keyword evidence="1" id="KW-0436">Ligase</keyword>
<accession>A0ACB5UFK6</accession>
<evidence type="ECO:0000313" key="1">
    <source>
        <dbReference type="EMBL" id="GMQ61650.1"/>
    </source>
</evidence>
<proteinExistence type="predicted"/>